<reference evidence="3 4" key="1">
    <citation type="journal article" date="2015" name="Stand. Genomic Sci.">
        <title>Genomic Encyclopedia of Bacterial and Archaeal Type Strains, Phase III: the genomes of soil and plant-associated and newly described type strains.</title>
        <authorList>
            <person name="Whitman W.B."/>
            <person name="Woyke T."/>
            <person name="Klenk H.P."/>
            <person name="Zhou Y."/>
            <person name="Lilburn T.G."/>
            <person name="Beck B.J."/>
            <person name="De Vos P."/>
            <person name="Vandamme P."/>
            <person name="Eisen J.A."/>
            <person name="Garrity G."/>
            <person name="Hugenholtz P."/>
            <person name="Kyrpides N.C."/>
        </authorList>
    </citation>
    <scope>NUCLEOTIDE SEQUENCE [LARGE SCALE GENOMIC DNA]</scope>
    <source>
        <strain evidence="3 4">CGMCC 1.10685</strain>
    </source>
</reference>
<evidence type="ECO:0000313" key="4">
    <source>
        <dbReference type="Proteomes" id="UP000315112"/>
    </source>
</evidence>
<feature type="transmembrane region" description="Helical" evidence="1">
    <location>
        <begin position="61"/>
        <end position="79"/>
    </location>
</feature>
<dbReference type="RefSeq" id="WP_145872888.1">
    <property type="nucleotide sequence ID" value="NZ_CP046904.1"/>
</dbReference>
<keyword evidence="1" id="KW-0812">Transmembrane</keyword>
<protein>
    <recommendedName>
        <fullName evidence="6">DUF4282 domain-containing protein</fullName>
    </recommendedName>
</protein>
<evidence type="ECO:0008006" key="6">
    <source>
        <dbReference type="Google" id="ProtNLM"/>
    </source>
</evidence>
<dbReference type="EMBL" id="VLKW01000001">
    <property type="protein sequence ID" value="TWI51465.1"/>
    <property type="molecule type" value="Genomic_DNA"/>
</dbReference>
<evidence type="ECO:0000256" key="1">
    <source>
        <dbReference type="SAM" id="Phobius"/>
    </source>
</evidence>
<reference evidence="2 5" key="3">
    <citation type="submission" date="2019-12" db="EMBL/GenBank/DDBJ databases">
        <title>Draft Genome Sequences of Six Type Strains of the Genus Massilia.</title>
        <authorList>
            <person name="Miess H."/>
            <person name="Frediansyah A."/>
            <person name="Goeker M."/>
            <person name="Gross H."/>
        </authorList>
    </citation>
    <scope>NUCLEOTIDE SEQUENCE [LARGE SCALE GENOMIC DNA]</scope>
    <source>
        <strain evidence="2 5">DSM 26639</strain>
    </source>
</reference>
<dbReference type="AlphaFoldDB" id="A0A562Q3Y4"/>
<dbReference type="EMBL" id="CP046904">
    <property type="protein sequence ID" value="QGZ41500.1"/>
    <property type="molecule type" value="Genomic_DNA"/>
</dbReference>
<evidence type="ECO:0000313" key="3">
    <source>
        <dbReference type="EMBL" id="TWI51465.1"/>
    </source>
</evidence>
<accession>A0A562Q3Y4</accession>
<dbReference type="Proteomes" id="UP000437862">
    <property type="component" value="Chromosome"/>
</dbReference>
<evidence type="ECO:0000313" key="2">
    <source>
        <dbReference type="EMBL" id="QGZ41500.1"/>
    </source>
</evidence>
<gene>
    <name evidence="2" type="ORF">GO485_22190</name>
    <name evidence="3" type="ORF">IP92_00450</name>
</gene>
<feature type="transmembrane region" description="Helical" evidence="1">
    <location>
        <begin position="132"/>
        <end position="154"/>
    </location>
</feature>
<sequence length="201" mass="21740">MASLDSISPYLDWWALAAWLGINILVPVLLPLLVLWLFSIPNVTATLAARSIIKSIGKGELFWAAMGMAASTCYELFALQKLVTNPNRYGITWLVFWLHLGVILGSAIMVGAGSLNNRRPAAGNPHIPDRKVFVSSIGVLIFTVLSYSTTHAVLSALEEAIKVEAKSAAVQEKEDKMKRLADCLGGNGNSVDGMKCLEVIK</sequence>
<feature type="transmembrane region" description="Helical" evidence="1">
    <location>
        <begin position="91"/>
        <end position="112"/>
    </location>
</feature>
<keyword evidence="1" id="KW-0472">Membrane</keyword>
<reference evidence="3" key="2">
    <citation type="submission" date="2019-07" db="EMBL/GenBank/DDBJ databases">
        <authorList>
            <person name="Whitman W."/>
            <person name="Huntemann M."/>
            <person name="Clum A."/>
            <person name="Pillay M."/>
            <person name="Palaniappan K."/>
            <person name="Varghese N."/>
            <person name="Mikhailova N."/>
            <person name="Stamatis D."/>
            <person name="Reddy T."/>
            <person name="Daum C."/>
            <person name="Shapiro N."/>
            <person name="Ivanova N."/>
            <person name="Kyrpides N."/>
            <person name="Woyke T."/>
        </authorList>
    </citation>
    <scope>NUCLEOTIDE SEQUENCE</scope>
    <source>
        <strain evidence="3">CGMCC 1.10685</strain>
    </source>
</reference>
<dbReference type="Proteomes" id="UP000315112">
    <property type="component" value="Unassembled WGS sequence"/>
</dbReference>
<keyword evidence="5" id="KW-1185">Reference proteome</keyword>
<evidence type="ECO:0000313" key="5">
    <source>
        <dbReference type="Proteomes" id="UP000437862"/>
    </source>
</evidence>
<keyword evidence="1" id="KW-1133">Transmembrane helix</keyword>
<dbReference type="OrthoDB" id="8779178at2"/>
<organism evidence="3 4">
    <name type="scientific">Pseudoduganella flava</name>
    <dbReference type="NCBI Taxonomy" id="871742"/>
    <lineage>
        <taxon>Bacteria</taxon>
        <taxon>Pseudomonadati</taxon>
        <taxon>Pseudomonadota</taxon>
        <taxon>Betaproteobacteria</taxon>
        <taxon>Burkholderiales</taxon>
        <taxon>Oxalobacteraceae</taxon>
        <taxon>Telluria group</taxon>
        <taxon>Pseudoduganella</taxon>
    </lineage>
</organism>
<name>A0A562Q3Y4_9BURK</name>
<proteinExistence type="predicted"/>
<feature type="transmembrane region" description="Helical" evidence="1">
    <location>
        <begin position="13"/>
        <end position="40"/>
    </location>
</feature>